<accession>A0A448X047</accession>
<organism evidence="1 2">
    <name type="scientific">Protopolystoma xenopodis</name>
    <dbReference type="NCBI Taxonomy" id="117903"/>
    <lineage>
        <taxon>Eukaryota</taxon>
        <taxon>Metazoa</taxon>
        <taxon>Spiralia</taxon>
        <taxon>Lophotrochozoa</taxon>
        <taxon>Platyhelminthes</taxon>
        <taxon>Monogenea</taxon>
        <taxon>Polyopisthocotylea</taxon>
        <taxon>Polystomatidea</taxon>
        <taxon>Polystomatidae</taxon>
        <taxon>Protopolystoma</taxon>
    </lineage>
</organism>
<sequence length="107" mass="12487">MPKELGLQPKPRNPCIDFGCWTGDRESEFWLVIALYWPVRSHLSQDICQVKQPKYQMHKAGPMEEDISRHLQPVQVEQNVKLECALTFNGNTYYIGPLKQVRKSMQI</sequence>
<comment type="caution">
    <text evidence="1">The sequence shown here is derived from an EMBL/GenBank/DDBJ whole genome shotgun (WGS) entry which is preliminary data.</text>
</comment>
<protein>
    <submittedName>
        <fullName evidence="1">Uncharacterized protein</fullName>
    </submittedName>
</protein>
<evidence type="ECO:0000313" key="1">
    <source>
        <dbReference type="EMBL" id="VEL24705.1"/>
    </source>
</evidence>
<dbReference type="EMBL" id="CAAALY010069169">
    <property type="protein sequence ID" value="VEL24705.1"/>
    <property type="molecule type" value="Genomic_DNA"/>
</dbReference>
<proteinExistence type="predicted"/>
<dbReference type="AlphaFoldDB" id="A0A448X047"/>
<name>A0A448X047_9PLAT</name>
<evidence type="ECO:0000313" key="2">
    <source>
        <dbReference type="Proteomes" id="UP000784294"/>
    </source>
</evidence>
<reference evidence="1" key="1">
    <citation type="submission" date="2018-11" db="EMBL/GenBank/DDBJ databases">
        <authorList>
            <consortium name="Pathogen Informatics"/>
        </authorList>
    </citation>
    <scope>NUCLEOTIDE SEQUENCE</scope>
</reference>
<gene>
    <name evidence="1" type="ORF">PXEA_LOCUS18145</name>
</gene>
<dbReference type="Proteomes" id="UP000784294">
    <property type="component" value="Unassembled WGS sequence"/>
</dbReference>
<keyword evidence="2" id="KW-1185">Reference proteome</keyword>